<evidence type="ECO:0000256" key="5">
    <source>
        <dbReference type="ARBA" id="ARBA00022692"/>
    </source>
</evidence>
<evidence type="ECO:0000313" key="11">
    <source>
        <dbReference type="Proteomes" id="UP000001971"/>
    </source>
</evidence>
<dbReference type="PANTHER" id="PTHR23535">
    <property type="entry name" value="SUGAR EFFLUX TRANSPORTER A-RELATED"/>
    <property type="match status" value="1"/>
</dbReference>
<evidence type="ECO:0000256" key="7">
    <source>
        <dbReference type="ARBA" id="ARBA00023136"/>
    </source>
</evidence>
<evidence type="ECO:0000256" key="6">
    <source>
        <dbReference type="ARBA" id="ARBA00022989"/>
    </source>
</evidence>
<dbReference type="PROSITE" id="PS50850">
    <property type="entry name" value="MFS"/>
    <property type="match status" value="1"/>
</dbReference>
<keyword evidence="3" id="KW-1003">Cell membrane</keyword>
<dbReference type="EMBL" id="CP000308">
    <property type="protein sequence ID" value="ABG15530.1"/>
    <property type="molecule type" value="Genomic_DNA"/>
</dbReference>
<sequence>MHRSLQLQIFNAIFIGIVAGIGMLYFQDLMPGRAGAATTLFTNSISSGVILAGVLQGVLTETWGHNAVYVAAMVLVILALIICAKVREA</sequence>
<proteinExistence type="predicted"/>
<evidence type="ECO:0000256" key="8">
    <source>
        <dbReference type="SAM" id="Phobius"/>
    </source>
</evidence>
<dbReference type="Gene3D" id="1.20.1250.20">
    <property type="entry name" value="MFS general substrate transporter like domains"/>
    <property type="match status" value="1"/>
</dbReference>
<organism evidence="10 11">
    <name type="scientific">Yersinia pestis bv. Antiqua (strain Antiqua)</name>
    <dbReference type="NCBI Taxonomy" id="360102"/>
    <lineage>
        <taxon>Bacteria</taxon>
        <taxon>Pseudomonadati</taxon>
        <taxon>Pseudomonadota</taxon>
        <taxon>Gammaproteobacteria</taxon>
        <taxon>Enterobacterales</taxon>
        <taxon>Yersiniaceae</taxon>
        <taxon>Yersinia</taxon>
    </lineage>
</organism>
<dbReference type="SUPFAM" id="SSF103473">
    <property type="entry name" value="MFS general substrate transporter"/>
    <property type="match status" value="1"/>
</dbReference>
<evidence type="ECO:0000256" key="4">
    <source>
        <dbReference type="ARBA" id="ARBA00022597"/>
    </source>
</evidence>
<accession>A0A0H2YBN0</accession>
<feature type="transmembrane region" description="Helical" evidence="8">
    <location>
        <begin position="67"/>
        <end position="86"/>
    </location>
</feature>
<dbReference type="GO" id="GO:0005351">
    <property type="term" value="F:carbohydrate:proton symporter activity"/>
    <property type="evidence" value="ECO:0007669"/>
    <property type="project" value="TreeGrafter"/>
</dbReference>
<evidence type="ECO:0000259" key="9">
    <source>
        <dbReference type="PROSITE" id="PS50850"/>
    </source>
</evidence>
<dbReference type="AlphaFoldDB" id="A0A0H2YBN0"/>
<keyword evidence="7 8" id="KW-0472">Membrane</keyword>
<comment type="subcellular location">
    <subcellularLocation>
        <location evidence="1">Cell membrane</location>
        <topology evidence="1">Multi-pass membrane protein</topology>
    </subcellularLocation>
</comment>
<keyword evidence="4" id="KW-0762">Sugar transport</keyword>
<protein>
    <submittedName>
        <fullName evidence="10">MFS family transporter, sugar efflux pump</fullName>
    </submittedName>
</protein>
<evidence type="ECO:0000313" key="10">
    <source>
        <dbReference type="EMBL" id="ABG15530.1"/>
    </source>
</evidence>
<reference evidence="10 11" key="1">
    <citation type="journal article" date="2006" name="J. Bacteriol.">
        <title>Complete genome sequence of Yersinia pestis strains Antiqua and Nepal516: evidence of gene reduction in an emerging pathogen.</title>
        <authorList>
            <person name="Chain P.S."/>
            <person name="Hu P."/>
            <person name="Malfatti S.A."/>
            <person name="Radnedge L."/>
            <person name="Larimer F."/>
            <person name="Vergez L.M."/>
            <person name="Worsham P."/>
            <person name="Chu M.C."/>
            <person name="Andersen G.L."/>
        </authorList>
    </citation>
    <scope>NUCLEOTIDE SEQUENCE [LARGE SCALE GENOMIC DNA]</scope>
    <source>
        <strain evidence="10 11">Antiqua</strain>
    </source>
</reference>
<dbReference type="GO" id="GO:0036448">
    <property type="term" value="P:cellular response to glucose-phosphate stress"/>
    <property type="evidence" value="ECO:0007669"/>
    <property type="project" value="TreeGrafter"/>
</dbReference>
<dbReference type="Proteomes" id="UP000001971">
    <property type="component" value="Chromosome"/>
</dbReference>
<dbReference type="GO" id="GO:0005886">
    <property type="term" value="C:plasma membrane"/>
    <property type="evidence" value="ECO:0007669"/>
    <property type="project" value="UniProtKB-SubCell"/>
</dbReference>
<dbReference type="GO" id="GO:0015767">
    <property type="term" value="P:lactose transport"/>
    <property type="evidence" value="ECO:0007669"/>
    <property type="project" value="TreeGrafter"/>
</dbReference>
<keyword evidence="6 8" id="KW-1133">Transmembrane helix</keyword>
<dbReference type="InterPro" id="IPR020846">
    <property type="entry name" value="MFS_dom"/>
</dbReference>
<evidence type="ECO:0000256" key="1">
    <source>
        <dbReference type="ARBA" id="ARBA00004651"/>
    </source>
</evidence>
<feature type="transmembrane region" description="Helical" evidence="8">
    <location>
        <begin position="6"/>
        <end position="26"/>
    </location>
</feature>
<dbReference type="KEGG" id="ypa:YPA_3568"/>
<feature type="domain" description="Major facilitator superfamily (MFS) profile" evidence="9">
    <location>
        <begin position="1"/>
        <end position="89"/>
    </location>
</feature>
<gene>
    <name evidence="10" type="ordered locus">YPA_3568</name>
</gene>
<name>A0A0H2YBN0_YERPA</name>
<dbReference type="InterPro" id="IPR036259">
    <property type="entry name" value="MFS_trans_sf"/>
</dbReference>
<dbReference type="PANTHER" id="PTHR23535:SF2">
    <property type="entry name" value="SUGAR EFFLUX TRANSPORTER A-RELATED"/>
    <property type="match status" value="1"/>
</dbReference>
<dbReference type="GO" id="GO:1904659">
    <property type="term" value="P:D-glucose transmembrane transport"/>
    <property type="evidence" value="ECO:0007669"/>
    <property type="project" value="TreeGrafter"/>
</dbReference>
<feature type="transmembrane region" description="Helical" evidence="8">
    <location>
        <begin position="38"/>
        <end position="55"/>
    </location>
</feature>
<keyword evidence="2" id="KW-0813">Transport</keyword>
<evidence type="ECO:0000256" key="2">
    <source>
        <dbReference type="ARBA" id="ARBA00022448"/>
    </source>
</evidence>
<evidence type="ECO:0000256" key="3">
    <source>
        <dbReference type="ARBA" id="ARBA00022475"/>
    </source>
</evidence>
<keyword evidence="5 8" id="KW-0812">Transmembrane</keyword>